<organism evidence="2">
    <name type="scientific">Lotharella globosa</name>
    <dbReference type="NCBI Taxonomy" id="91324"/>
    <lineage>
        <taxon>Eukaryota</taxon>
        <taxon>Sar</taxon>
        <taxon>Rhizaria</taxon>
        <taxon>Cercozoa</taxon>
        <taxon>Chlorarachniophyceae</taxon>
        <taxon>Lotharella</taxon>
    </lineage>
</organism>
<feature type="region of interest" description="Disordered" evidence="1">
    <location>
        <begin position="81"/>
        <end position="104"/>
    </location>
</feature>
<protein>
    <submittedName>
        <fullName evidence="2">Uncharacterized protein</fullName>
    </submittedName>
</protein>
<sequence>MVTERSCVEFGKTPPTGALHSLAYDLYRYFLIARQERWTKSAPKACSFPLTLAFWESALISTIVNELDLRTLPPYINTHRAAHVRDSPQGAEESSVSHNESQFK</sequence>
<dbReference type="EMBL" id="HBIV01044148">
    <property type="protein sequence ID" value="CAE0679188.1"/>
    <property type="molecule type" value="Transcribed_RNA"/>
</dbReference>
<proteinExistence type="predicted"/>
<name>A0A7S3ZCJ7_9EUKA</name>
<gene>
    <name evidence="2" type="ORF">LGLO00237_LOCUS30971</name>
</gene>
<reference evidence="2" key="1">
    <citation type="submission" date="2021-01" db="EMBL/GenBank/DDBJ databases">
        <authorList>
            <person name="Corre E."/>
            <person name="Pelletier E."/>
            <person name="Niang G."/>
            <person name="Scheremetjew M."/>
            <person name="Finn R."/>
            <person name="Kale V."/>
            <person name="Holt S."/>
            <person name="Cochrane G."/>
            <person name="Meng A."/>
            <person name="Brown T."/>
            <person name="Cohen L."/>
        </authorList>
    </citation>
    <scope>NUCLEOTIDE SEQUENCE</scope>
    <source>
        <strain evidence="2">CCCM811</strain>
    </source>
</reference>
<dbReference type="AlphaFoldDB" id="A0A7S3ZCJ7"/>
<evidence type="ECO:0000256" key="1">
    <source>
        <dbReference type="SAM" id="MobiDB-lite"/>
    </source>
</evidence>
<feature type="compositionally biased region" description="Polar residues" evidence="1">
    <location>
        <begin position="92"/>
        <end position="104"/>
    </location>
</feature>
<evidence type="ECO:0000313" key="2">
    <source>
        <dbReference type="EMBL" id="CAE0679188.1"/>
    </source>
</evidence>
<accession>A0A7S3ZCJ7</accession>